<reference evidence="1 2" key="1">
    <citation type="submission" date="2021-06" db="EMBL/GenBank/DDBJ databases">
        <title>Caerostris extrusa draft genome.</title>
        <authorList>
            <person name="Kono N."/>
            <person name="Arakawa K."/>
        </authorList>
    </citation>
    <scope>NUCLEOTIDE SEQUENCE [LARGE SCALE GENOMIC DNA]</scope>
</reference>
<comment type="caution">
    <text evidence="1">The sequence shown here is derived from an EMBL/GenBank/DDBJ whole genome shotgun (WGS) entry which is preliminary data.</text>
</comment>
<organism evidence="1 2">
    <name type="scientific">Caerostris extrusa</name>
    <name type="common">Bark spider</name>
    <name type="synonym">Caerostris bankana</name>
    <dbReference type="NCBI Taxonomy" id="172846"/>
    <lineage>
        <taxon>Eukaryota</taxon>
        <taxon>Metazoa</taxon>
        <taxon>Ecdysozoa</taxon>
        <taxon>Arthropoda</taxon>
        <taxon>Chelicerata</taxon>
        <taxon>Arachnida</taxon>
        <taxon>Araneae</taxon>
        <taxon>Araneomorphae</taxon>
        <taxon>Entelegynae</taxon>
        <taxon>Araneoidea</taxon>
        <taxon>Araneidae</taxon>
        <taxon>Caerostris</taxon>
    </lineage>
</organism>
<evidence type="ECO:0000313" key="2">
    <source>
        <dbReference type="Proteomes" id="UP001054945"/>
    </source>
</evidence>
<gene>
    <name evidence="1" type="ORF">CEXT_359751</name>
</gene>
<proteinExistence type="predicted"/>
<dbReference type="EMBL" id="BPLR01021593">
    <property type="protein sequence ID" value="GIX91590.1"/>
    <property type="molecule type" value="Genomic_DNA"/>
</dbReference>
<protein>
    <submittedName>
        <fullName evidence="1">Uncharacterized protein</fullName>
    </submittedName>
</protein>
<sequence>MRPYGVRVCLAFLVHTKRGDIQLPQLIGIASDWYETLWSEGVLLVFRYIPEDYFPFYEHGNKRNLEATY</sequence>
<dbReference type="Proteomes" id="UP001054945">
    <property type="component" value="Unassembled WGS sequence"/>
</dbReference>
<dbReference type="AlphaFoldDB" id="A0AAV4P4V6"/>
<keyword evidence="2" id="KW-1185">Reference proteome</keyword>
<accession>A0AAV4P4V6</accession>
<name>A0AAV4P4V6_CAEEX</name>
<evidence type="ECO:0000313" key="1">
    <source>
        <dbReference type="EMBL" id="GIX91590.1"/>
    </source>
</evidence>